<feature type="region of interest" description="Disordered" evidence="8">
    <location>
        <begin position="475"/>
        <end position="529"/>
    </location>
</feature>
<evidence type="ECO:0000256" key="2">
    <source>
        <dbReference type="ARBA" id="ARBA00010992"/>
    </source>
</evidence>
<dbReference type="InterPro" id="IPR020846">
    <property type="entry name" value="MFS_dom"/>
</dbReference>
<dbReference type="InterPro" id="IPR005828">
    <property type="entry name" value="MFS_sugar_transport-like"/>
</dbReference>
<feature type="transmembrane region" description="Helical" evidence="9">
    <location>
        <begin position="91"/>
        <end position="109"/>
    </location>
</feature>
<keyword evidence="6 9" id="KW-0472">Membrane</keyword>
<dbReference type="PROSITE" id="PS00216">
    <property type="entry name" value="SUGAR_TRANSPORT_1"/>
    <property type="match status" value="1"/>
</dbReference>
<protein>
    <recommendedName>
        <fullName evidence="10">Major facilitator superfamily (MFS) profile domain-containing protein</fullName>
    </recommendedName>
</protein>
<keyword evidence="3 7" id="KW-0813">Transport</keyword>
<feature type="compositionally biased region" description="Acidic residues" evidence="8">
    <location>
        <begin position="494"/>
        <end position="506"/>
    </location>
</feature>
<dbReference type="PRINTS" id="PR00171">
    <property type="entry name" value="SUGRTRNSPORT"/>
</dbReference>
<evidence type="ECO:0000313" key="12">
    <source>
        <dbReference type="Proteomes" id="UP001590950"/>
    </source>
</evidence>
<dbReference type="InterPro" id="IPR005829">
    <property type="entry name" value="Sugar_transporter_CS"/>
</dbReference>
<keyword evidence="4 9" id="KW-0812">Transmembrane</keyword>
<evidence type="ECO:0000313" key="11">
    <source>
        <dbReference type="EMBL" id="KAL2047642.1"/>
    </source>
</evidence>
<feature type="transmembrane region" description="Helical" evidence="9">
    <location>
        <begin position="400"/>
        <end position="423"/>
    </location>
</feature>
<accession>A0ABR4AS25</accession>
<keyword evidence="5 9" id="KW-1133">Transmembrane helix</keyword>
<dbReference type="InterPro" id="IPR050360">
    <property type="entry name" value="MFS_Sugar_Transporters"/>
</dbReference>
<name>A0ABR4AS25_9LECA</name>
<reference evidence="11 12" key="1">
    <citation type="submission" date="2024-09" db="EMBL/GenBank/DDBJ databases">
        <title>Rethinking Asexuality: The Enigmatic Case of Functional Sexual Genes in Lepraria (Stereocaulaceae).</title>
        <authorList>
            <person name="Doellman M."/>
            <person name="Sun Y."/>
            <person name="Barcenas-Pena A."/>
            <person name="Lumbsch H.T."/>
            <person name="Grewe F."/>
        </authorList>
    </citation>
    <scope>NUCLEOTIDE SEQUENCE [LARGE SCALE GENOMIC DNA]</scope>
    <source>
        <strain evidence="11 12">Mercado 3170</strain>
    </source>
</reference>
<sequence>MAKRTVSNHFGVTGKELFYWLMVTNATSMLLFGYDQGVFGGILTLPIFEQRFGLEGRETLKGVVVGSYDLGCLVGALATGPIGGSIGRKRSILLGTTLMIIGAFLQSLASDFGVMTAGRVISGIGNGMNTATAPVWASETSKTADRGKTGVILMIVNIGGLAVSCWMTYAFSFITTEMSWRFPLAFQLLFALIIYLTAFWLPESPRWLILNHKHEKAKSEMLALEGQESTAVIRDFEKIKRAIDHEQTLEAKAGTKPGFRLILGIGCQAMQQLTGINVISYYLPYVLTESVGLSGATARLLAAVNSMTYLASTFIGLFFIEKWGRRNLMMWGATGQCCCWLTITVLLSFASQASPQKAKSLGIAATLFFFVFNLFFGAGWQGVSWLYPTEINSTKYRIAGMSYGVATNWLINFAVVFITPLGIARLEAQFYVIWTVFNALMVIIVYVFYPETAGRSLEDIDTMFEQNPTIWAFSQPSMTTRKPAMGPHSITDGSPDEDGSAQELDDVPTHFHNDQNTPEEKANGTGPIKVSISSIPRVASTGALPESSTASVRHRQAHPASPVLRRLSLTAENKDSTQGFDITQVPSMLSS</sequence>
<dbReference type="PANTHER" id="PTHR48022:SF26">
    <property type="entry name" value="MAJOR FACILITATOR SUPERFAMILY (MFS) PROFILE DOMAIN-CONTAINING PROTEIN-RELATED"/>
    <property type="match status" value="1"/>
</dbReference>
<evidence type="ECO:0000256" key="3">
    <source>
        <dbReference type="ARBA" id="ARBA00022448"/>
    </source>
</evidence>
<dbReference type="InterPro" id="IPR003663">
    <property type="entry name" value="Sugar/inositol_transpt"/>
</dbReference>
<dbReference type="SUPFAM" id="SSF103473">
    <property type="entry name" value="MFS general substrate transporter"/>
    <property type="match status" value="1"/>
</dbReference>
<dbReference type="EMBL" id="JBEFKJ010000002">
    <property type="protein sequence ID" value="KAL2047642.1"/>
    <property type="molecule type" value="Genomic_DNA"/>
</dbReference>
<feature type="region of interest" description="Disordered" evidence="8">
    <location>
        <begin position="541"/>
        <end position="591"/>
    </location>
</feature>
<evidence type="ECO:0000256" key="1">
    <source>
        <dbReference type="ARBA" id="ARBA00004141"/>
    </source>
</evidence>
<evidence type="ECO:0000256" key="8">
    <source>
        <dbReference type="SAM" id="MobiDB-lite"/>
    </source>
</evidence>
<dbReference type="PROSITE" id="PS50850">
    <property type="entry name" value="MFS"/>
    <property type="match status" value="1"/>
</dbReference>
<comment type="caution">
    <text evidence="11">The sequence shown here is derived from an EMBL/GenBank/DDBJ whole genome shotgun (WGS) entry which is preliminary data.</text>
</comment>
<feature type="transmembrane region" description="Helical" evidence="9">
    <location>
        <begin position="151"/>
        <end position="174"/>
    </location>
</feature>
<dbReference type="Gene3D" id="1.20.1250.20">
    <property type="entry name" value="MFS general substrate transporter like domains"/>
    <property type="match status" value="1"/>
</dbReference>
<feature type="transmembrane region" description="Helical" evidence="9">
    <location>
        <begin position="331"/>
        <end position="349"/>
    </location>
</feature>
<proteinExistence type="inferred from homology"/>
<feature type="transmembrane region" description="Helical" evidence="9">
    <location>
        <begin position="60"/>
        <end position="79"/>
    </location>
</feature>
<evidence type="ECO:0000256" key="7">
    <source>
        <dbReference type="RuleBase" id="RU003346"/>
    </source>
</evidence>
<evidence type="ECO:0000259" key="10">
    <source>
        <dbReference type="PROSITE" id="PS50850"/>
    </source>
</evidence>
<dbReference type="Pfam" id="PF00083">
    <property type="entry name" value="Sugar_tr"/>
    <property type="match status" value="1"/>
</dbReference>
<feature type="transmembrane region" description="Helical" evidence="9">
    <location>
        <begin position="180"/>
        <end position="201"/>
    </location>
</feature>
<dbReference type="Proteomes" id="UP001590950">
    <property type="component" value="Unassembled WGS sequence"/>
</dbReference>
<feature type="transmembrane region" description="Helical" evidence="9">
    <location>
        <begin position="300"/>
        <end position="319"/>
    </location>
</feature>
<organism evidence="11 12">
    <name type="scientific">Stereocaulon virgatum</name>
    <dbReference type="NCBI Taxonomy" id="373712"/>
    <lineage>
        <taxon>Eukaryota</taxon>
        <taxon>Fungi</taxon>
        <taxon>Dikarya</taxon>
        <taxon>Ascomycota</taxon>
        <taxon>Pezizomycotina</taxon>
        <taxon>Lecanoromycetes</taxon>
        <taxon>OSLEUM clade</taxon>
        <taxon>Lecanoromycetidae</taxon>
        <taxon>Lecanorales</taxon>
        <taxon>Lecanorineae</taxon>
        <taxon>Stereocaulaceae</taxon>
        <taxon>Stereocaulon</taxon>
    </lineage>
</organism>
<evidence type="ECO:0000256" key="5">
    <source>
        <dbReference type="ARBA" id="ARBA00022989"/>
    </source>
</evidence>
<feature type="transmembrane region" description="Helical" evidence="9">
    <location>
        <begin position="17"/>
        <end position="48"/>
    </location>
</feature>
<keyword evidence="12" id="KW-1185">Reference proteome</keyword>
<feature type="transmembrane region" description="Helical" evidence="9">
    <location>
        <begin position="361"/>
        <end position="380"/>
    </location>
</feature>
<gene>
    <name evidence="11" type="ORF">N7G274_000684</name>
</gene>
<dbReference type="PANTHER" id="PTHR48022">
    <property type="entry name" value="PLASTIDIC GLUCOSE TRANSPORTER 4"/>
    <property type="match status" value="1"/>
</dbReference>
<feature type="compositionally biased region" description="Basic and acidic residues" evidence="8">
    <location>
        <begin position="507"/>
        <end position="522"/>
    </location>
</feature>
<evidence type="ECO:0000256" key="9">
    <source>
        <dbReference type="SAM" id="Phobius"/>
    </source>
</evidence>
<evidence type="ECO:0000256" key="4">
    <source>
        <dbReference type="ARBA" id="ARBA00022692"/>
    </source>
</evidence>
<feature type="compositionally biased region" description="Polar residues" evidence="8">
    <location>
        <begin position="576"/>
        <end position="591"/>
    </location>
</feature>
<dbReference type="NCBIfam" id="TIGR00879">
    <property type="entry name" value="SP"/>
    <property type="match status" value="1"/>
</dbReference>
<feature type="transmembrane region" description="Helical" evidence="9">
    <location>
        <begin position="430"/>
        <end position="449"/>
    </location>
</feature>
<evidence type="ECO:0000256" key="6">
    <source>
        <dbReference type="ARBA" id="ARBA00023136"/>
    </source>
</evidence>
<comment type="subcellular location">
    <subcellularLocation>
        <location evidence="1">Membrane</location>
        <topology evidence="1">Multi-pass membrane protein</topology>
    </subcellularLocation>
</comment>
<feature type="domain" description="Major facilitator superfamily (MFS) profile" evidence="10">
    <location>
        <begin position="21"/>
        <end position="453"/>
    </location>
</feature>
<comment type="similarity">
    <text evidence="2 7">Belongs to the major facilitator superfamily. Sugar transporter (TC 2.A.1.1) family.</text>
</comment>
<dbReference type="InterPro" id="IPR036259">
    <property type="entry name" value="MFS_trans_sf"/>
</dbReference>